<gene>
    <name evidence="3" type="ORF">SI8410_04004755</name>
</gene>
<feature type="transmembrane region" description="Helical" evidence="1">
    <location>
        <begin position="108"/>
        <end position="130"/>
    </location>
</feature>
<dbReference type="AlphaFoldDB" id="A0A7I8KA55"/>
<keyword evidence="1" id="KW-1133">Transmembrane helix</keyword>
<evidence type="ECO:0000313" key="4">
    <source>
        <dbReference type="Proteomes" id="UP000663760"/>
    </source>
</evidence>
<evidence type="ECO:0000313" key="3">
    <source>
        <dbReference type="EMBL" id="CAA7394094.1"/>
    </source>
</evidence>
<keyword evidence="1" id="KW-0812">Transmembrane</keyword>
<reference evidence="3" key="1">
    <citation type="submission" date="2020-02" db="EMBL/GenBank/DDBJ databases">
        <authorList>
            <person name="Scholz U."/>
            <person name="Mascher M."/>
            <person name="Fiebig A."/>
        </authorList>
    </citation>
    <scope>NUCLEOTIDE SEQUENCE</scope>
</reference>
<feature type="transmembrane region" description="Helical" evidence="1">
    <location>
        <begin position="72"/>
        <end position="96"/>
    </location>
</feature>
<evidence type="ECO:0000256" key="1">
    <source>
        <dbReference type="SAM" id="Phobius"/>
    </source>
</evidence>
<sequence>MRQVLAPILFLLSALCTPPPGLPGIGDRAANMVLEDGAKELAEELKEQKQTAVLLVKLSAGLIFTIYGPLHRVIFCVSAILLIVCLLLSLFTAILATVRRSSPAAARWARIVNCGVLIAIALVVMEWAAAPAGAGALNTY</sequence>
<keyword evidence="4" id="KW-1185">Reference proteome</keyword>
<accession>A0A7I8KA55</accession>
<keyword evidence="1" id="KW-0472">Membrane</keyword>
<proteinExistence type="predicted"/>
<evidence type="ECO:0000256" key="2">
    <source>
        <dbReference type="SAM" id="SignalP"/>
    </source>
</evidence>
<dbReference type="EMBL" id="LR746267">
    <property type="protein sequence ID" value="CAA7394094.1"/>
    <property type="molecule type" value="Genomic_DNA"/>
</dbReference>
<keyword evidence="2" id="KW-0732">Signal</keyword>
<feature type="signal peptide" evidence="2">
    <location>
        <begin position="1"/>
        <end position="16"/>
    </location>
</feature>
<name>A0A7I8KA55_SPIIN</name>
<protein>
    <submittedName>
        <fullName evidence="3">Uncharacterized protein</fullName>
    </submittedName>
</protein>
<dbReference type="Proteomes" id="UP000663760">
    <property type="component" value="Chromosome 4"/>
</dbReference>
<feature type="chain" id="PRO_5029815421" evidence="2">
    <location>
        <begin position="17"/>
        <end position="140"/>
    </location>
</feature>
<organism evidence="3 4">
    <name type="scientific">Spirodela intermedia</name>
    <name type="common">Intermediate duckweed</name>
    <dbReference type="NCBI Taxonomy" id="51605"/>
    <lineage>
        <taxon>Eukaryota</taxon>
        <taxon>Viridiplantae</taxon>
        <taxon>Streptophyta</taxon>
        <taxon>Embryophyta</taxon>
        <taxon>Tracheophyta</taxon>
        <taxon>Spermatophyta</taxon>
        <taxon>Magnoliopsida</taxon>
        <taxon>Liliopsida</taxon>
        <taxon>Araceae</taxon>
        <taxon>Lemnoideae</taxon>
        <taxon>Spirodela</taxon>
    </lineage>
</organism>